<evidence type="ECO:0000256" key="1">
    <source>
        <dbReference type="ARBA" id="ARBA00002962"/>
    </source>
</evidence>
<evidence type="ECO:0000256" key="5">
    <source>
        <dbReference type="ARBA" id="ARBA00022519"/>
    </source>
</evidence>
<evidence type="ECO:0000313" key="12">
    <source>
        <dbReference type="EMBL" id="MCQ8896066.1"/>
    </source>
</evidence>
<dbReference type="InterPro" id="IPR010817">
    <property type="entry name" value="HemY_N"/>
</dbReference>
<evidence type="ECO:0000256" key="6">
    <source>
        <dbReference type="ARBA" id="ARBA00022692"/>
    </source>
</evidence>
<keyword evidence="6 10" id="KW-0812">Transmembrane</keyword>
<dbReference type="EMBL" id="JANIGO010000002">
    <property type="protein sequence ID" value="MCQ8896066.1"/>
    <property type="molecule type" value="Genomic_DNA"/>
</dbReference>
<keyword evidence="13" id="KW-1185">Reference proteome</keyword>
<keyword evidence="7 10" id="KW-1133">Transmembrane helix</keyword>
<protein>
    <recommendedName>
        <fullName evidence="11">HemY N-terminal domain-containing protein</fullName>
    </recommendedName>
</protein>
<evidence type="ECO:0000256" key="2">
    <source>
        <dbReference type="ARBA" id="ARBA00004429"/>
    </source>
</evidence>
<evidence type="ECO:0000256" key="7">
    <source>
        <dbReference type="ARBA" id="ARBA00022989"/>
    </source>
</evidence>
<dbReference type="Gene3D" id="1.25.40.10">
    <property type="entry name" value="Tetratricopeptide repeat domain"/>
    <property type="match status" value="1"/>
</dbReference>
<reference evidence="12 13" key="1">
    <citation type="submission" date="2022-07" db="EMBL/GenBank/DDBJ databases">
        <authorList>
            <person name="Xamxidin M."/>
            <person name="Wu M."/>
        </authorList>
    </citation>
    <scope>NUCLEOTIDE SEQUENCE [LARGE SCALE GENOMIC DNA]</scope>
    <source>
        <strain evidence="12 13">NBRC 111650</strain>
    </source>
</reference>
<dbReference type="InterPro" id="IPR005254">
    <property type="entry name" value="Heme_biosyn_assoc_TPR_pro"/>
</dbReference>
<gene>
    <name evidence="12" type="ORF">NQT62_06395</name>
</gene>
<dbReference type="SUPFAM" id="SSF48452">
    <property type="entry name" value="TPR-like"/>
    <property type="match status" value="1"/>
</dbReference>
<comment type="caution">
    <text evidence="12">The sequence shown here is derived from an EMBL/GenBank/DDBJ whole genome shotgun (WGS) entry which is preliminary data.</text>
</comment>
<evidence type="ECO:0000256" key="4">
    <source>
        <dbReference type="ARBA" id="ARBA00022475"/>
    </source>
</evidence>
<dbReference type="Pfam" id="PF07219">
    <property type="entry name" value="HemY_N"/>
    <property type="match status" value="1"/>
</dbReference>
<name>A0ABT1WEW5_9BURK</name>
<dbReference type="Proteomes" id="UP001204142">
    <property type="component" value="Unassembled WGS sequence"/>
</dbReference>
<evidence type="ECO:0000256" key="10">
    <source>
        <dbReference type="SAM" id="Phobius"/>
    </source>
</evidence>
<keyword evidence="9" id="KW-0627">Porphyrin biosynthesis</keyword>
<evidence type="ECO:0000256" key="9">
    <source>
        <dbReference type="ARBA" id="ARBA00023244"/>
    </source>
</evidence>
<dbReference type="RefSeq" id="WP_256763815.1">
    <property type="nucleotide sequence ID" value="NZ_JANIGO010000002.1"/>
</dbReference>
<keyword evidence="4" id="KW-1003">Cell membrane</keyword>
<dbReference type="InterPro" id="IPR011990">
    <property type="entry name" value="TPR-like_helical_dom_sf"/>
</dbReference>
<evidence type="ECO:0000256" key="8">
    <source>
        <dbReference type="ARBA" id="ARBA00023136"/>
    </source>
</evidence>
<keyword evidence="8 10" id="KW-0472">Membrane</keyword>
<evidence type="ECO:0000313" key="13">
    <source>
        <dbReference type="Proteomes" id="UP001204142"/>
    </source>
</evidence>
<comment type="subcellular location">
    <subcellularLocation>
        <location evidence="2">Cell inner membrane</location>
        <topology evidence="2">Multi-pass membrane protein</topology>
    </subcellularLocation>
</comment>
<evidence type="ECO:0000256" key="3">
    <source>
        <dbReference type="ARBA" id="ARBA00004744"/>
    </source>
</evidence>
<feature type="domain" description="HemY N-terminal" evidence="11">
    <location>
        <begin position="27"/>
        <end position="127"/>
    </location>
</feature>
<evidence type="ECO:0000259" key="11">
    <source>
        <dbReference type="Pfam" id="PF07219"/>
    </source>
</evidence>
<organism evidence="12 13">
    <name type="scientific">Limnobacter humi</name>
    <dbReference type="NCBI Taxonomy" id="1778671"/>
    <lineage>
        <taxon>Bacteria</taxon>
        <taxon>Pseudomonadati</taxon>
        <taxon>Pseudomonadota</taxon>
        <taxon>Betaproteobacteria</taxon>
        <taxon>Burkholderiales</taxon>
        <taxon>Burkholderiaceae</taxon>
        <taxon>Limnobacter</taxon>
    </lineage>
</organism>
<proteinExistence type="predicted"/>
<keyword evidence="5" id="KW-0997">Cell inner membrane</keyword>
<dbReference type="NCBIfam" id="TIGR00540">
    <property type="entry name" value="TPR_hemY_coli"/>
    <property type="match status" value="1"/>
</dbReference>
<comment type="pathway">
    <text evidence="3">Porphyrin-containing compound metabolism; protoheme biosynthesis.</text>
</comment>
<sequence>MKQLMGLLLIIVVAVAVTLFADGNAAKVVLFFGQYRIDVSLNFAIIALVLGFVLVHFSLLAIRASGQLPARFKAYLQSRKQSALLDANTAGLIALITGDEPAAAKALKAASKTGIETDLSYLIRALSSIQADRLDEAEEILSHDKAQEGQHAVALTILKARIALARALPERAIELLASLDAGSARLPQAQHVKLFALIGLNRWDEALIQYRHCVASRALKQMDQEQAIGAIYTGLVAAADGDAARLKAVLSNAKPKELDNVLALNALSEGLMTCGESKAARVLLESALSNRKSLDLLPAYHQVAVHESRDALPFVENLLGANPTDLRLIELAGDVCEQEQLWGKAISRFEAVYARQPTAHLARKLERLYGTANQMDKARLWRDKLNAHLQAERQPA</sequence>
<accession>A0ABT1WEW5</accession>
<comment type="function">
    <text evidence="1">Involved in a late step of protoheme IX synthesis.</text>
</comment>
<feature type="transmembrane region" description="Helical" evidence="10">
    <location>
        <begin position="41"/>
        <end position="62"/>
    </location>
</feature>